<feature type="compositionally biased region" description="Polar residues" evidence="1">
    <location>
        <begin position="15"/>
        <end position="25"/>
    </location>
</feature>
<dbReference type="Proteomes" id="UP001161064">
    <property type="component" value="Unassembled WGS sequence"/>
</dbReference>
<evidence type="ECO:0000313" key="2">
    <source>
        <dbReference type="EMBL" id="GIU66025.1"/>
    </source>
</evidence>
<comment type="caution">
    <text evidence="2">The sequence shown here is derived from an EMBL/GenBank/DDBJ whole genome shotgun (WGS) entry which is preliminary data.</text>
</comment>
<evidence type="ECO:0000313" key="3">
    <source>
        <dbReference type="Proteomes" id="UP001161064"/>
    </source>
</evidence>
<protein>
    <submittedName>
        <fullName evidence="2">Uncharacterized protein</fullName>
    </submittedName>
</protein>
<gene>
    <name evidence="2" type="ORF">PsB1_0179</name>
</gene>
<dbReference type="EMBL" id="BPFZ01000001">
    <property type="protein sequence ID" value="GIU66025.1"/>
    <property type="molecule type" value="Genomic_DNA"/>
</dbReference>
<keyword evidence="3" id="KW-1185">Reference proteome</keyword>
<name>A0ABQ4PSP0_9PROT</name>
<proteinExistence type="predicted"/>
<accession>A0ABQ4PSP0</accession>
<reference evidence="2" key="2">
    <citation type="journal article" date="2023" name="ISME Commun">
        <title>Characterization of a bloom-associated alphaproteobacterial lineage, 'Candidatus Phycosocius': insights into freshwater algal-bacterial interactions.</title>
        <authorList>
            <person name="Tanabe Y."/>
            <person name="Yamaguchi H."/>
            <person name="Yoshida M."/>
            <person name="Kai A."/>
            <person name="Okazaki Y."/>
        </authorList>
    </citation>
    <scope>NUCLEOTIDE SEQUENCE</scope>
    <source>
        <strain evidence="2">BOTRYCO-1</strain>
    </source>
</reference>
<feature type="region of interest" description="Disordered" evidence="1">
    <location>
        <begin position="12"/>
        <end position="37"/>
    </location>
</feature>
<reference evidence="2" key="1">
    <citation type="submission" date="2021-05" db="EMBL/GenBank/DDBJ databases">
        <authorList>
            <person name="Tanabe Y."/>
        </authorList>
    </citation>
    <scope>NUCLEOTIDE SEQUENCE</scope>
    <source>
        <strain evidence="2">BOTRYCO-1</strain>
    </source>
</reference>
<evidence type="ECO:0000256" key="1">
    <source>
        <dbReference type="SAM" id="MobiDB-lite"/>
    </source>
</evidence>
<sequence>MGALVGLSACASGPDKQQQLQSNSTKDTDTIQDDLGEAASQAVIQPFRDFGVVREKIPDALARISNPYAPPSGDNCQWINYEIKQLDDVLKSEIPPPEENDSRSLQEKSGSMVQSGVTEAVRGAGSSLIPGRGLIRMISGAERSDRLVREAQQRGMVRRGYLKGLAHSKGC</sequence>
<organism evidence="2 3">
    <name type="scientific">Candidatus Phycosocius spiralis</name>
    <dbReference type="NCBI Taxonomy" id="2815099"/>
    <lineage>
        <taxon>Bacteria</taxon>
        <taxon>Pseudomonadati</taxon>
        <taxon>Pseudomonadota</taxon>
        <taxon>Alphaproteobacteria</taxon>
        <taxon>Caulobacterales</taxon>
        <taxon>Caulobacterales incertae sedis</taxon>
        <taxon>Candidatus Phycosocius</taxon>
    </lineage>
</organism>